<feature type="region of interest" description="Disordered" evidence="2">
    <location>
        <begin position="69"/>
        <end position="107"/>
    </location>
</feature>
<evidence type="ECO:0000313" key="4">
    <source>
        <dbReference type="EMBL" id="PWY99826.1"/>
    </source>
</evidence>
<feature type="compositionally biased region" description="Polar residues" evidence="2">
    <location>
        <begin position="90"/>
        <end position="102"/>
    </location>
</feature>
<feature type="compositionally biased region" description="Low complexity" evidence="2">
    <location>
        <begin position="430"/>
        <end position="446"/>
    </location>
</feature>
<accession>A0A317XNH7</accession>
<dbReference type="PANTHER" id="PTHR43096">
    <property type="entry name" value="DNAJ HOMOLOG 1, MITOCHONDRIAL-RELATED"/>
    <property type="match status" value="1"/>
</dbReference>
<dbReference type="Proteomes" id="UP000246740">
    <property type="component" value="Unassembled WGS sequence"/>
</dbReference>
<evidence type="ECO:0000256" key="2">
    <source>
        <dbReference type="SAM" id="MobiDB-lite"/>
    </source>
</evidence>
<dbReference type="PROSITE" id="PS50076">
    <property type="entry name" value="DNAJ_2"/>
    <property type="match status" value="1"/>
</dbReference>
<feature type="compositionally biased region" description="Polar residues" evidence="2">
    <location>
        <begin position="1"/>
        <end position="10"/>
    </location>
</feature>
<dbReference type="STRING" id="1882483.A0A317XNH7"/>
<keyword evidence="5" id="KW-1185">Reference proteome</keyword>
<name>A0A317XNH7_9BASI</name>
<feature type="region of interest" description="Disordered" evidence="2">
    <location>
        <begin position="1"/>
        <end position="48"/>
    </location>
</feature>
<dbReference type="GO" id="GO:0005737">
    <property type="term" value="C:cytoplasm"/>
    <property type="evidence" value="ECO:0007669"/>
    <property type="project" value="TreeGrafter"/>
</dbReference>
<dbReference type="GO" id="GO:0051082">
    <property type="term" value="F:unfolded protein binding"/>
    <property type="evidence" value="ECO:0007669"/>
    <property type="project" value="TreeGrafter"/>
</dbReference>
<dbReference type="InterPro" id="IPR001623">
    <property type="entry name" value="DnaJ_domain"/>
</dbReference>
<evidence type="ECO:0000259" key="3">
    <source>
        <dbReference type="PROSITE" id="PS50076"/>
    </source>
</evidence>
<dbReference type="EMBL" id="KZ819194">
    <property type="protein sequence ID" value="PWY99826.1"/>
    <property type="molecule type" value="Genomic_DNA"/>
</dbReference>
<feature type="region of interest" description="Disordered" evidence="2">
    <location>
        <begin position="146"/>
        <end position="172"/>
    </location>
</feature>
<dbReference type="PANTHER" id="PTHR43096:SF52">
    <property type="entry name" value="DNAJ HOMOLOG 1, MITOCHONDRIAL-RELATED"/>
    <property type="match status" value="1"/>
</dbReference>
<reference evidence="4 5" key="1">
    <citation type="journal article" date="2018" name="Mol. Biol. Evol.">
        <title>Broad Genomic Sampling Reveals a Smut Pathogenic Ancestry of the Fungal Clade Ustilaginomycotina.</title>
        <authorList>
            <person name="Kijpornyongpan T."/>
            <person name="Mondo S.J."/>
            <person name="Barry K."/>
            <person name="Sandor L."/>
            <person name="Lee J."/>
            <person name="Lipzen A."/>
            <person name="Pangilinan J."/>
            <person name="LaButti K."/>
            <person name="Hainaut M."/>
            <person name="Henrissat B."/>
            <person name="Grigoriev I.V."/>
            <person name="Spatafora J.W."/>
            <person name="Aime M.C."/>
        </authorList>
    </citation>
    <scope>NUCLEOTIDE SEQUENCE [LARGE SCALE GENOMIC DNA]</scope>
    <source>
        <strain evidence="4 5">MCA 3645</strain>
    </source>
</reference>
<feature type="compositionally biased region" description="Low complexity" evidence="2">
    <location>
        <begin position="72"/>
        <end position="81"/>
    </location>
</feature>
<feature type="domain" description="J" evidence="3">
    <location>
        <begin position="114"/>
        <end position="198"/>
    </location>
</feature>
<dbReference type="SMART" id="SM00271">
    <property type="entry name" value="DnaJ"/>
    <property type="match status" value="1"/>
</dbReference>
<feature type="compositionally biased region" description="Low complexity" evidence="2">
    <location>
        <begin position="382"/>
        <end position="400"/>
    </location>
</feature>
<dbReference type="SUPFAM" id="SSF46565">
    <property type="entry name" value="Chaperone J-domain"/>
    <property type="match status" value="1"/>
</dbReference>
<feature type="region of interest" description="Disordered" evidence="2">
    <location>
        <begin position="351"/>
        <end position="446"/>
    </location>
</feature>
<proteinExistence type="predicted"/>
<organism evidence="4 5">
    <name type="scientific">Testicularia cyperi</name>
    <dbReference type="NCBI Taxonomy" id="1882483"/>
    <lineage>
        <taxon>Eukaryota</taxon>
        <taxon>Fungi</taxon>
        <taxon>Dikarya</taxon>
        <taxon>Basidiomycota</taxon>
        <taxon>Ustilaginomycotina</taxon>
        <taxon>Ustilaginomycetes</taxon>
        <taxon>Ustilaginales</taxon>
        <taxon>Anthracoideaceae</taxon>
        <taxon>Testicularia</taxon>
    </lineage>
</organism>
<protein>
    <submittedName>
        <fullName evidence="4">DnaJ-domain-containing protein</fullName>
    </submittedName>
</protein>
<dbReference type="AlphaFoldDB" id="A0A317XNH7"/>
<dbReference type="PRINTS" id="PR00625">
    <property type="entry name" value="JDOMAIN"/>
</dbReference>
<sequence length="446" mass="48334">MFASPSTAASSMAVARSIGSSLRWSRPKQSHSDSPLSPPSRHHVASSPIAGPSRYPYFVGMSQSAQCDAVDSTRSLSTSTRHSQRHRQASHTPASSPQTAGNEFSFPSHLTNPTPYDVFHFSSRAVSQADIKARYYDLVRALHPDRHASASAPTGASDTKGKSKARPKTDAEEQFKTVVAAYHLLKDPHKKQVYDRSGFGWAHGQPTSPSSGFASSGGDPWRNWQDMRYTRRTGARGGHDRFGWQNQGFYSNQYNGGMGAAAGSAGWNGGNGQYTSNGIFISTLFLVTWVLAGLQYSRLSLQSQKAIERADKHHLDAARSLHEARELARSEEGKMRLQAFRRRAREQKIADELDDLQSRSDPPLLPSFDDDNVQERAGDGDGAPAEPAARSAAAATTAPTDNPFGIGHGGPSGKEAAQKRFEKARALQPQHQQQHHSATSSATATA</sequence>
<gene>
    <name evidence="4" type="ORF">BCV70DRAFT_200735</name>
</gene>
<keyword evidence="1" id="KW-0143">Chaperone</keyword>
<dbReference type="InterPro" id="IPR036869">
    <property type="entry name" value="J_dom_sf"/>
</dbReference>
<dbReference type="Gene3D" id="1.10.287.110">
    <property type="entry name" value="DnaJ domain"/>
    <property type="match status" value="1"/>
</dbReference>
<dbReference type="CDD" id="cd06257">
    <property type="entry name" value="DnaJ"/>
    <property type="match status" value="1"/>
</dbReference>
<evidence type="ECO:0000313" key="5">
    <source>
        <dbReference type="Proteomes" id="UP000246740"/>
    </source>
</evidence>
<dbReference type="InParanoid" id="A0A317XNH7"/>
<dbReference type="GO" id="GO:0042026">
    <property type="term" value="P:protein refolding"/>
    <property type="evidence" value="ECO:0007669"/>
    <property type="project" value="TreeGrafter"/>
</dbReference>
<dbReference type="OrthoDB" id="445556at2759"/>
<evidence type="ECO:0000256" key="1">
    <source>
        <dbReference type="ARBA" id="ARBA00023186"/>
    </source>
</evidence>
<feature type="compositionally biased region" description="Basic and acidic residues" evidence="2">
    <location>
        <begin position="416"/>
        <end position="425"/>
    </location>
</feature>